<feature type="non-terminal residue" evidence="1">
    <location>
        <position position="1"/>
    </location>
</feature>
<protein>
    <submittedName>
        <fullName evidence="1">Uncharacterized protein</fullName>
    </submittedName>
</protein>
<sequence length="130" mass="15316">FQTAIDFMGIHQSVVSRIITKVSQELTRLRPQYSKSCKRHIKRFLGNSVLTYEEFYALPTEIEGILNSRPLCPLHKRSRRLYCIDPGTSSHWKTVLLERDVRHVPENRLDKFQRMQAIVQQFWAVGERST</sequence>
<dbReference type="EMBL" id="GALX01008435">
    <property type="protein sequence ID" value="JAB60031.1"/>
    <property type="molecule type" value="Transcribed_RNA"/>
</dbReference>
<dbReference type="AlphaFoldDB" id="V5I6C3"/>
<name>V5I6C3_ANOGL</name>
<organism evidence="1">
    <name type="scientific">Anoplophora glabripennis</name>
    <name type="common">Asian longhorn beetle</name>
    <name type="synonym">Anoplophora nobilis</name>
    <dbReference type="NCBI Taxonomy" id="217634"/>
    <lineage>
        <taxon>Eukaryota</taxon>
        <taxon>Metazoa</taxon>
        <taxon>Ecdysozoa</taxon>
        <taxon>Arthropoda</taxon>
        <taxon>Hexapoda</taxon>
        <taxon>Insecta</taxon>
        <taxon>Pterygota</taxon>
        <taxon>Neoptera</taxon>
        <taxon>Endopterygota</taxon>
        <taxon>Coleoptera</taxon>
        <taxon>Polyphaga</taxon>
        <taxon>Cucujiformia</taxon>
        <taxon>Chrysomeloidea</taxon>
        <taxon>Cerambycidae</taxon>
        <taxon>Lamiinae</taxon>
        <taxon>Lamiini</taxon>
        <taxon>Anoplophora</taxon>
    </lineage>
</organism>
<proteinExistence type="predicted"/>
<reference evidence="1" key="1">
    <citation type="submission" date="2013-07" db="EMBL/GenBank/DDBJ databases">
        <title>Midgut Transcriptome Profiling of Anoplphora glabripennis, a Lignocellulose Degrading, Wood-Boring Cerambycid.</title>
        <authorList>
            <person name="Scully E.D."/>
            <person name="Hoover K."/>
            <person name="Carlson J.E."/>
            <person name="Tien M."/>
            <person name="Geib S.M."/>
        </authorList>
    </citation>
    <scope>NUCLEOTIDE SEQUENCE</scope>
</reference>
<evidence type="ECO:0000313" key="1">
    <source>
        <dbReference type="EMBL" id="JAB60031.1"/>
    </source>
</evidence>
<accession>V5I6C3</accession>